<evidence type="ECO:0000313" key="2">
    <source>
        <dbReference type="Proteomes" id="UP000198892"/>
    </source>
</evidence>
<name>A0A1I5T4V6_9BACI</name>
<organism evidence="1 2">
    <name type="scientific">Salibacterium halotolerans</name>
    <dbReference type="NCBI Taxonomy" id="1884432"/>
    <lineage>
        <taxon>Bacteria</taxon>
        <taxon>Bacillati</taxon>
        <taxon>Bacillota</taxon>
        <taxon>Bacilli</taxon>
        <taxon>Bacillales</taxon>
        <taxon>Bacillaceae</taxon>
    </lineage>
</organism>
<dbReference type="STRING" id="1884432.SAMN05518683_11014"/>
<protein>
    <submittedName>
        <fullName evidence="1">N-Dimethylarginine dimethylaminohydrolase</fullName>
    </submittedName>
</protein>
<accession>A0A1I5T4V6</accession>
<dbReference type="AlphaFoldDB" id="A0A1I5T4V6"/>
<keyword evidence="1" id="KW-0378">Hydrolase</keyword>
<dbReference type="PANTHER" id="PTHR47271">
    <property type="entry name" value="ARGININE DEIMINASE"/>
    <property type="match status" value="1"/>
</dbReference>
<gene>
    <name evidence="1" type="ORF">SAMN05518683_11014</name>
</gene>
<dbReference type="Proteomes" id="UP000198892">
    <property type="component" value="Unassembled WGS sequence"/>
</dbReference>
<keyword evidence="2" id="KW-1185">Reference proteome</keyword>
<dbReference type="Gene3D" id="3.75.10.10">
    <property type="entry name" value="L-arginine/glycine Amidinotransferase, Chain A"/>
    <property type="match status" value="1"/>
</dbReference>
<dbReference type="GO" id="GO:0019546">
    <property type="term" value="P:L-arginine deiminase pathway"/>
    <property type="evidence" value="ECO:0007669"/>
    <property type="project" value="TreeGrafter"/>
</dbReference>
<dbReference type="SUPFAM" id="SSF55909">
    <property type="entry name" value="Pentein"/>
    <property type="match status" value="1"/>
</dbReference>
<proteinExistence type="predicted"/>
<reference evidence="2" key="1">
    <citation type="submission" date="2016-10" db="EMBL/GenBank/DDBJ databases">
        <authorList>
            <person name="Varghese N."/>
            <person name="Submissions S."/>
        </authorList>
    </citation>
    <scope>NUCLEOTIDE SEQUENCE [LARGE SCALE GENOMIC DNA]</scope>
    <source>
        <strain evidence="2">S7</strain>
    </source>
</reference>
<dbReference type="EMBL" id="FOXD01000010">
    <property type="protein sequence ID" value="SFP78043.1"/>
    <property type="molecule type" value="Genomic_DNA"/>
</dbReference>
<dbReference type="PANTHER" id="PTHR47271:SF2">
    <property type="entry name" value="ARGININE DEIMINASE"/>
    <property type="match status" value="1"/>
</dbReference>
<dbReference type="RefSeq" id="WP_170841079.1">
    <property type="nucleotide sequence ID" value="NZ_FOXD01000010.1"/>
</dbReference>
<dbReference type="Pfam" id="PF19420">
    <property type="entry name" value="DDAH_eukar"/>
    <property type="match status" value="1"/>
</dbReference>
<evidence type="ECO:0000313" key="1">
    <source>
        <dbReference type="EMBL" id="SFP78043.1"/>
    </source>
</evidence>
<sequence>MVETRDGFAENEYGRLLEVLMCSPEQMQIVEPINDTQKRYKKSNIDQKKAVEQHHQMRAVLENHGVRVHLLPPEEKMPEQVFTRDLGFTSTRGILIGKMQEELREPETEQVKQWMGANGWKYEEMETGALEGGDIIIDGSLLFAAESSRTTPDALDELKNWFPEKKLVRIPLKKQYLHLDCVFNILSPATAIIYEQALTKEALGRIKMHYRTISIGGKEQFRLAANVLGIGNHTVMALPENKRVNHQLKEWGFNVIEVEFSEIIKSGGAFRCVTFPLKRMTEV</sequence>
<dbReference type="GO" id="GO:0016990">
    <property type="term" value="F:arginine deiminase activity"/>
    <property type="evidence" value="ECO:0007669"/>
    <property type="project" value="TreeGrafter"/>
</dbReference>